<keyword evidence="4" id="KW-1185">Reference proteome</keyword>
<dbReference type="PROSITE" id="PS50003">
    <property type="entry name" value="PH_DOMAIN"/>
    <property type="match status" value="1"/>
</dbReference>
<reference evidence="3" key="1">
    <citation type="submission" date="2014-09" db="EMBL/GenBank/DDBJ databases">
        <title>Draft genome sequence of an oleaginous Mucoromycotina fungus Mucor ambiguus NBRC6742.</title>
        <authorList>
            <person name="Takeda I."/>
            <person name="Yamane N."/>
            <person name="Morita T."/>
            <person name="Tamano K."/>
            <person name="Machida M."/>
            <person name="Baker S."/>
            <person name="Koike H."/>
        </authorList>
    </citation>
    <scope>NUCLEOTIDE SEQUENCE</scope>
    <source>
        <strain evidence="3">NBRC 6742</strain>
    </source>
</reference>
<dbReference type="Pfam" id="PF00169">
    <property type="entry name" value="PH"/>
    <property type="match status" value="1"/>
</dbReference>
<feature type="region of interest" description="Disordered" evidence="1">
    <location>
        <begin position="1"/>
        <end position="32"/>
    </location>
</feature>
<evidence type="ECO:0000313" key="4">
    <source>
        <dbReference type="Proteomes" id="UP000053815"/>
    </source>
</evidence>
<dbReference type="EMBL" id="DF836645">
    <property type="protein sequence ID" value="GAN10453.1"/>
    <property type="molecule type" value="Genomic_DNA"/>
</dbReference>
<dbReference type="InterPro" id="IPR011993">
    <property type="entry name" value="PH-like_dom_sf"/>
</dbReference>
<dbReference type="SUPFAM" id="SSF50729">
    <property type="entry name" value="PH domain-like"/>
    <property type="match status" value="1"/>
</dbReference>
<dbReference type="AlphaFoldDB" id="A0A0C9N741"/>
<organism evidence="3">
    <name type="scientific">Mucor ambiguus</name>
    <dbReference type="NCBI Taxonomy" id="91626"/>
    <lineage>
        <taxon>Eukaryota</taxon>
        <taxon>Fungi</taxon>
        <taxon>Fungi incertae sedis</taxon>
        <taxon>Mucoromycota</taxon>
        <taxon>Mucoromycotina</taxon>
        <taxon>Mucoromycetes</taxon>
        <taxon>Mucorales</taxon>
        <taxon>Mucorineae</taxon>
        <taxon>Mucoraceae</taxon>
        <taxon>Mucor</taxon>
    </lineage>
</organism>
<protein>
    <recommendedName>
        <fullName evidence="2">PH domain-containing protein</fullName>
    </recommendedName>
</protein>
<gene>
    <name evidence="3" type="ORF">MAM1_0356c09994</name>
</gene>
<dbReference type="STRING" id="91626.A0A0C9N741"/>
<dbReference type="SMART" id="SM00233">
    <property type="entry name" value="PH"/>
    <property type="match status" value="1"/>
</dbReference>
<evidence type="ECO:0000256" key="1">
    <source>
        <dbReference type="SAM" id="MobiDB-lite"/>
    </source>
</evidence>
<accession>A0A0C9N741</accession>
<sequence length="360" mass="40152">MVFGNLSFQSQTSSSSSSTKSPSNKRQERGNHIKPLEILTNAFASVSNTAPMSGSIPFFDQEDYLAPTPVKRVETSDSMLDLNNPATFRPKAHGINVDVILQQATCSGWLTKHVAPTFSFMKSTKRRYVVLVDRLLYTFKSETPDTYREFFELTKDTHAFVTDQFAGQLYCIEIKKMGQLEAYSWFLQADDAESMKLWLDRIKRTIARLRNGTSGTITKGSLTKITTEDEEYSRIANNAKQAIYSSPTSSQSNVSLSDSNSWPHSLNSSFIATATTITPTPTQFVNTNYIENDSVLSFSSSEYSPMERNSSFSGSRKSSLRLTRPNVSSPSNYTIMPTVLPPQLPPPKSQPPPIPSYAYL</sequence>
<dbReference type="OrthoDB" id="185175at2759"/>
<dbReference type="InterPro" id="IPR001849">
    <property type="entry name" value="PH_domain"/>
</dbReference>
<dbReference type="CDD" id="cd00821">
    <property type="entry name" value="PH"/>
    <property type="match status" value="1"/>
</dbReference>
<feature type="compositionally biased region" description="Pro residues" evidence="1">
    <location>
        <begin position="339"/>
        <end position="360"/>
    </location>
</feature>
<name>A0A0C9N741_9FUNG</name>
<dbReference type="Gene3D" id="2.30.29.30">
    <property type="entry name" value="Pleckstrin-homology domain (PH domain)/Phosphotyrosine-binding domain (PTB)"/>
    <property type="match status" value="1"/>
</dbReference>
<feature type="compositionally biased region" description="Low complexity" evidence="1">
    <location>
        <begin position="7"/>
        <end position="22"/>
    </location>
</feature>
<evidence type="ECO:0000259" key="2">
    <source>
        <dbReference type="PROSITE" id="PS50003"/>
    </source>
</evidence>
<feature type="compositionally biased region" description="Polar residues" evidence="1">
    <location>
        <begin position="325"/>
        <end position="335"/>
    </location>
</feature>
<proteinExistence type="predicted"/>
<evidence type="ECO:0000313" key="3">
    <source>
        <dbReference type="EMBL" id="GAN10453.1"/>
    </source>
</evidence>
<feature type="domain" description="PH" evidence="2">
    <location>
        <begin position="103"/>
        <end position="207"/>
    </location>
</feature>
<dbReference type="Proteomes" id="UP000053815">
    <property type="component" value="Unassembled WGS sequence"/>
</dbReference>
<feature type="region of interest" description="Disordered" evidence="1">
    <location>
        <begin position="306"/>
        <end position="360"/>
    </location>
</feature>